<feature type="transmembrane region" description="Helical" evidence="1">
    <location>
        <begin position="46"/>
        <end position="68"/>
    </location>
</feature>
<protein>
    <recommendedName>
        <fullName evidence="4">HdeD family acid-resistance protein</fullName>
    </recommendedName>
</protein>
<dbReference type="InterPro" id="IPR052712">
    <property type="entry name" value="Acid_resist_chaperone_HdeD"/>
</dbReference>
<dbReference type="eggNOG" id="COG3247">
    <property type="taxonomic scope" value="Bacteria"/>
</dbReference>
<dbReference type="RefSeq" id="WP_051618637.1">
    <property type="nucleotide sequence ID" value="NZ_ARYK01000007.1"/>
</dbReference>
<organism evidence="2 3">
    <name type="scientific">Hyphomonas johnsonii MHS-2</name>
    <dbReference type="NCBI Taxonomy" id="1280950"/>
    <lineage>
        <taxon>Bacteria</taxon>
        <taxon>Pseudomonadati</taxon>
        <taxon>Pseudomonadota</taxon>
        <taxon>Alphaproteobacteria</taxon>
        <taxon>Hyphomonadales</taxon>
        <taxon>Hyphomonadaceae</taxon>
        <taxon>Hyphomonas</taxon>
    </lineage>
</organism>
<dbReference type="Pfam" id="PF03729">
    <property type="entry name" value="DUF308"/>
    <property type="match status" value="1"/>
</dbReference>
<dbReference type="OrthoDB" id="193343at2"/>
<dbReference type="PANTHER" id="PTHR34989">
    <property type="entry name" value="PROTEIN HDED"/>
    <property type="match status" value="1"/>
</dbReference>
<feature type="transmembrane region" description="Helical" evidence="1">
    <location>
        <begin position="20"/>
        <end position="40"/>
    </location>
</feature>
<feature type="transmembrane region" description="Helical" evidence="1">
    <location>
        <begin position="158"/>
        <end position="180"/>
    </location>
</feature>
<feature type="transmembrane region" description="Helical" evidence="1">
    <location>
        <begin position="101"/>
        <end position="121"/>
    </location>
</feature>
<dbReference type="AlphaFoldDB" id="A0A059FHG5"/>
<evidence type="ECO:0000256" key="1">
    <source>
        <dbReference type="SAM" id="Phobius"/>
    </source>
</evidence>
<comment type="caution">
    <text evidence="2">The sequence shown here is derived from an EMBL/GenBank/DDBJ whole genome shotgun (WGS) entry which is preliminary data.</text>
</comment>
<dbReference type="PATRIC" id="fig|1280950.3.peg.2821"/>
<name>A0A059FHG5_9PROT</name>
<dbReference type="STRING" id="1280950.HJO_14036"/>
<keyword evidence="1" id="KW-0472">Membrane</keyword>
<evidence type="ECO:0000313" key="2">
    <source>
        <dbReference type="EMBL" id="KCZ90075.1"/>
    </source>
</evidence>
<dbReference type="EMBL" id="ARYK01000007">
    <property type="protein sequence ID" value="KCZ90075.1"/>
    <property type="molecule type" value="Genomic_DNA"/>
</dbReference>
<dbReference type="GO" id="GO:0005886">
    <property type="term" value="C:plasma membrane"/>
    <property type="evidence" value="ECO:0007669"/>
    <property type="project" value="TreeGrafter"/>
</dbReference>
<accession>A0A059FHG5</accession>
<dbReference type="PANTHER" id="PTHR34989:SF1">
    <property type="entry name" value="PROTEIN HDED"/>
    <property type="match status" value="1"/>
</dbReference>
<evidence type="ECO:0000313" key="3">
    <source>
        <dbReference type="Proteomes" id="UP000025171"/>
    </source>
</evidence>
<sequence>MTASDAFPETLSERFLTVTWWAMLLRGIAAVLFGILSFAWPEISLLTLMIVYGAYAIMDGAFLIIAAFRGGALRYWLLLLSGALGVAAGVIAIAWPGLTAIVLVFIIGWWSIVRGVMEIMLAIRVRREIPHEWLLILAGLLSVVFGVVLLAAPGSGALALIWLIALWAVVFGGLMIILAIRLRHWRQA</sequence>
<dbReference type="InterPro" id="IPR005325">
    <property type="entry name" value="DUF308_memb"/>
</dbReference>
<gene>
    <name evidence="2" type="ORF">HJO_14036</name>
</gene>
<proteinExistence type="predicted"/>
<evidence type="ECO:0008006" key="4">
    <source>
        <dbReference type="Google" id="ProtNLM"/>
    </source>
</evidence>
<dbReference type="Proteomes" id="UP000025171">
    <property type="component" value="Unassembled WGS sequence"/>
</dbReference>
<feature type="transmembrane region" description="Helical" evidence="1">
    <location>
        <begin position="133"/>
        <end position="152"/>
    </location>
</feature>
<keyword evidence="1" id="KW-0812">Transmembrane</keyword>
<keyword evidence="1" id="KW-1133">Transmembrane helix</keyword>
<keyword evidence="3" id="KW-1185">Reference proteome</keyword>
<reference evidence="2 3" key="1">
    <citation type="journal article" date="2014" name="Antonie Van Leeuwenhoek">
        <title>Hyphomonas beringensis sp. nov. and Hyphomonas chukchiensis sp. nov., isolated from surface seawater of the Bering Sea and Chukchi Sea.</title>
        <authorList>
            <person name="Li C."/>
            <person name="Lai Q."/>
            <person name="Li G."/>
            <person name="Dong C."/>
            <person name="Wang J."/>
            <person name="Liao Y."/>
            <person name="Shao Z."/>
        </authorList>
    </citation>
    <scope>NUCLEOTIDE SEQUENCE [LARGE SCALE GENOMIC DNA]</scope>
    <source>
        <strain evidence="2 3">MHS-2</strain>
    </source>
</reference>